<name>A0AAD9KFS9_RIDPI</name>
<sequence length="81" mass="9365">MKSCCLIAFLVAVFIGTALSKDDDEAKTWTRCHIYCWWDKWHCVRMCLTPVVPDTTQRITFGGCFLKCLKTEKSCVKHCKD</sequence>
<reference evidence="2" key="1">
    <citation type="journal article" date="2023" name="Mol. Biol. Evol.">
        <title>Third-Generation Sequencing Reveals the Adaptive Role of the Epigenome in Three Deep-Sea Polychaetes.</title>
        <authorList>
            <person name="Perez M."/>
            <person name="Aroh O."/>
            <person name="Sun Y."/>
            <person name="Lan Y."/>
            <person name="Juniper S.K."/>
            <person name="Young C.R."/>
            <person name="Angers B."/>
            <person name="Qian P.Y."/>
        </authorList>
    </citation>
    <scope>NUCLEOTIDE SEQUENCE</scope>
    <source>
        <strain evidence="2">R07B-5</strain>
    </source>
</reference>
<feature type="signal peptide" evidence="1">
    <location>
        <begin position="1"/>
        <end position="20"/>
    </location>
</feature>
<evidence type="ECO:0000313" key="3">
    <source>
        <dbReference type="Proteomes" id="UP001209878"/>
    </source>
</evidence>
<evidence type="ECO:0000256" key="1">
    <source>
        <dbReference type="SAM" id="SignalP"/>
    </source>
</evidence>
<comment type="caution">
    <text evidence="2">The sequence shown here is derived from an EMBL/GenBank/DDBJ whole genome shotgun (WGS) entry which is preliminary data.</text>
</comment>
<dbReference type="AlphaFoldDB" id="A0AAD9KFS9"/>
<gene>
    <name evidence="2" type="ORF">NP493_1151g00135</name>
</gene>
<dbReference type="Proteomes" id="UP001209878">
    <property type="component" value="Unassembled WGS sequence"/>
</dbReference>
<evidence type="ECO:0000313" key="2">
    <source>
        <dbReference type="EMBL" id="KAK2170487.1"/>
    </source>
</evidence>
<accession>A0AAD9KFS9</accession>
<keyword evidence="3" id="KW-1185">Reference proteome</keyword>
<keyword evidence="1" id="KW-0732">Signal</keyword>
<dbReference type="EMBL" id="JAODUO010001150">
    <property type="protein sequence ID" value="KAK2170487.1"/>
    <property type="molecule type" value="Genomic_DNA"/>
</dbReference>
<proteinExistence type="predicted"/>
<feature type="chain" id="PRO_5042049505" evidence="1">
    <location>
        <begin position="21"/>
        <end position="81"/>
    </location>
</feature>
<organism evidence="2 3">
    <name type="scientific">Ridgeia piscesae</name>
    <name type="common">Tubeworm</name>
    <dbReference type="NCBI Taxonomy" id="27915"/>
    <lineage>
        <taxon>Eukaryota</taxon>
        <taxon>Metazoa</taxon>
        <taxon>Spiralia</taxon>
        <taxon>Lophotrochozoa</taxon>
        <taxon>Annelida</taxon>
        <taxon>Polychaeta</taxon>
        <taxon>Sedentaria</taxon>
        <taxon>Canalipalpata</taxon>
        <taxon>Sabellida</taxon>
        <taxon>Siboglinidae</taxon>
        <taxon>Ridgeia</taxon>
    </lineage>
</organism>
<protein>
    <submittedName>
        <fullName evidence="2">Uncharacterized protein</fullName>
    </submittedName>
</protein>